<proteinExistence type="predicted"/>
<gene>
    <name evidence="1" type="ORF">SEA_ATTOOMI_9</name>
</gene>
<organism evidence="1 2">
    <name type="scientific">Streptomyces phage Attoomi</name>
    <dbReference type="NCBI Taxonomy" id="2059881"/>
    <lineage>
        <taxon>Viruses</taxon>
        <taxon>Duplodnaviria</taxon>
        <taxon>Heunggongvirae</taxon>
        <taxon>Uroviricota</taxon>
        <taxon>Caudoviricetes</taxon>
        <taxon>Attoomivirus</taxon>
        <taxon>Attoomivirus attoomi</taxon>
    </lineage>
</organism>
<dbReference type="EMBL" id="MG593801">
    <property type="protein sequence ID" value="AUG87141.1"/>
    <property type="molecule type" value="Genomic_DNA"/>
</dbReference>
<protein>
    <submittedName>
        <fullName evidence="1">Head-to-tail connector complex protein</fullName>
    </submittedName>
</protein>
<accession>A0A2H5BLI1</accession>
<reference evidence="2" key="1">
    <citation type="submission" date="2017-11" db="EMBL/GenBank/DDBJ databases">
        <authorList>
            <person name="Han C.G."/>
        </authorList>
    </citation>
    <scope>NUCLEOTIDE SEQUENCE [LARGE SCALE GENOMIC DNA]</scope>
</reference>
<evidence type="ECO:0000313" key="2">
    <source>
        <dbReference type="Proteomes" id="UP000241131"/>
    </source>
</evidence>
<evidence type="ECO:0000313" key="1">
    <source>
        <dbReference type="EMBL" id="AUG87141.1"/>
    </source>
</evidence>
<name>A0A2H5BLI1_9CAUD</name>
<dbReference type="Proteomes" id="UP000241131">
    <property type="component" value="Segment"/>
</dbReference>
<keyword evidence="2" id="KW-1185">Reference proteome</keyword>
<sequence>MSLLDSGPDTVTVFPTVEVDDGYGGTKPAPGQPVTIRARVEPVTTTESPDAGYVVGTVYRVIARSLPAGPWSRVEWAGSTWAVVGEPERFGTGRRLAHDVATIRKR</sequence>